<dbReference type="InterPro" id="IPR050196">
    <property type="entry name" value="Cytochrome_P450_Monoox"/>
</dbReference>
<keyword evidence="10" id="KW-1185">Reference proteome</keyword>
<dbReference type="KEGG" id="aup:AsAng_0004130"/>
<evidence type="ECO:0000256" key="7">
    <source>
        <dbReference type="PIRSR" id="PIRSR602401-1"/>
    </source>
</evidence>
<sequence length="454" mass="52057">MQTTNEAKIIPKAKAKDPLIKNTRVMLSNTLDFFTSMRKQYGDIYNANVIGSNLVIVSRPSMIQKILVSEISKFPKSKNYETFKLSVGNGLVTNEGESWKRQRKIAQPAFYKESIANLFDILCKVSQDHLQNWKGQQKINAVENMLATTLDMVVQSLFGESIDMDYDRLSKAFITENQFLSDQVMNPFSLPIWIPTASARRYKKARSTTSELVETIINKRKEKDATPKNDLLGMLMSSRYSDTGEGMSNQQLKDEVVSILFAGHEATANSMSWALYLLAKYPEHLKKVKEEVQRVTQGQPLKLEHLSQMVYTQQVIDESMRLYPSAWALSRTVHQDTDLEGYTIKKNSLIFLDFYNMYRDEAIWEHPNDFIPERFQPELKKQMHKCSFVPFGAGQRMCIGYQFAFMEMKILLADIVSNYDFVLDPDAPEVEVEPLTTLKPKDGVWISVTPLDKA</sequence>
<keyword evidence="4 8" id="KW-0560">Oxidoreductase</keyword>
<evidence type="ECO:0000256" key="8">
    <source>
        <dbReference type="RuleBase" id="RU000461"/>
    </source>
</evidence>
<dbReference type="CDD" id="cd20620">
    <property type="entry name" value="CYP132-like"/>
    <property type="match status" value="1"/>
</dbReference>
<dbReference type="GO" id="GO:0005506">
    <property type="term" value="F:iron ion binding"/>
    <property type="evidence" value="ECO:0007669"/>
    <property type="project" value="InterPro"/>
</dbReference>
<evidence type="ECO:0000313" key="9">
    <source>
        <dbReference type="EMBL" id="BDS09709.1"/>
    </source>
</evidence>
<proteinExistence type="inferred from homology"/>
<organism evidence="9 10">
    <name type="scientific">Aureispira anguillae</name>
    <dbReference type="NCBI Taxonomy" id="2864201"/>
    <lineage>
        <taxon>Bacteria</taxon>
        <taxon>Pseudomonadati</taxon>
        <taxon>Bacteroidota</taxon>
        <taxon>Saprospiria</taxon>
        <taxon>Saprospirales</taxon>
        <taxon>Saprospiraceae</taxon>
        <taxon>Aureispira</taxon>
    </lineage>
</organism>
<dbReference type="InterPro" id="IPR036396">
    <property type="entry name" value="Cyt_P450_sf"/>
</dbReference>
<protein>
    <submittedName>
        <fullName evidence="9">Cytochrome P450</fullName>
    </submittedName>
</protein>
<evidence type="ECO:0000256" key="5">
    <source>
        <dbReference type="ARBA" id="ARBA00023004"/>
    </source>
</evidence>
<gene>
    <name evidence="9" type="ORF">AsAng_0004130</name>
</gene>
<evidence type="ECO:0000256" key="1">
    <source>
        <dbReference type="ARBA" id="ARBA00010617"/>
    </source>
</evidence>
<name>A0A915VKK3_9BACT</name>
<dbReference type="PANTHER" id="PTHR24291:SF50">
    <property type="entry name" value="BIFUNCTIONAL ALBAFLAVENONE MONOOXYGENASE_TERPENE SYNTHASE"/>
    <property type="match status" value="1"/>
</dbReference>
<keyword evidence="6 8" id="KW-0503">Monooxygenase</keyword>
<keyword evidence="2 7" id="KW-0349">Heme</keyword>
<dbReference type="AlphaFoldDB" id="A0A915VKK3"/>
<keyword evidence="3 7" id="KW-0479">Metal-binding</keyword>
<dbReference type="InterPro" id="IPR001128">
    <property type="entry name" value="Cyt_P450"/>
</dbReference>
<dbReference type="GO" id="GO:0016705">
    <property type="term" value="F:oxidoreductase activity, acting on paired donors, with incorporation or reduction of molecular oxygen"/>
    <property type="evidence" value="ECO:0007669"/>
    <property type="project" value="InterPro"/>
</dbReference>
<dbReference type="InterPro" id="IPR002401">
    <property type="entry name" value="Cyt_P450_E_grp-I"/>
</dbReference>
<dbReference type="PRINTS" id="PR00463">
    <property type="entry name" value="EP450I"/>
</dbReference>
<dbReference type="PROSITE" id="PS00086">
    <property type="entry name" value="CYTOCHROME_P450"/>
    <property type="match status" value="1"/>
</dbReference>
<evidence type="ECO:0000313" key="10">
    <source>
        <dbReference type="Proteomes" id="UP001060919"/>
    </source>
</evidence>
<comment type="similarity">
    <text evidence="1 8">Belongs to the cytochrome P450 family.</text>
</comment>
<reference evidence="9" key="1">
    <citation type="submission" date="2022-09" db="EMBL/GenBank/DDBJ databases">
        <title>Aureispira anguillicida sp. nov., isolated from Leptocephalus of Japanese eel Anguilla japonica.</title>
        <authorList>
            <person name="Yuasa K."/>
            <person name="Mekata T."/>
            <person name="Ikunari K."/>
        </authorList>
    </citation>
    <scope>NUCLEOTIDE SEQUENCE</scope>
    <source>
        <strain evidence="9">EL160426</strain>
    </source>
</reference>
<evidence type="ECO:0000256" key="3">
    <source>
        <dbReference type="ARBA" id="ARBA00022723"/>
    </source>
</evidence>
<dbReference type="Proteomes" id="UP001060919">
    <property type="component" value="Chromosome"/>
</dbReference>
<keyword evidence="5 7" id="KW-0408">Iron</keyword>
<dbReference type="PRINTS" id="PR00385">
    <property type="entry name" value="P450"/>
</dbReference>
<comment type="cofactor">
    <cofactor evidence="7">
        <name>heme</name>
        <dbReference type="ChEBI" id="CHEBI:30413"/>
    </cofactor>
</comment>
<dbReference type="EMBL" id="AP026867">
    <property type="protein sequence ID" value="BDS09709.1"/>
    <property type="molecule type" value="Genomic_DNA"/>
</dbReference>
<dbReference type="InterPro" id="IPR017972">
    <property type="entry name" value="Cyt_P450_CS"/>
</dbReference>
<dbReference type="RefSeq" id="WP_264791075.1">
    <property type="nucleotide sequence ID" value="NZ_AP026867.1"/>
</dbReference>
<dbReference type="GO" id="GO:0004497">
    <property type="term" value="F:monooxygenase activity"/>
    <property type="evidence" value="ECO:0007669"/>
    <property type="project" value="UniProtKB-KW"/>
</dbReference>
<evidence type="ECO:0000256" key="6">
    <source>
        <dbReference type="ARBA" id="ARBA00023033"/>
    </source>
</evidence>
<evidence type="ECO:0000256" key="2">
    <source>
        <dbReference type="ARBA" id="ARBA00022617"/>
    </source>
</evidence>
<dbReference type="PANTHER" id="PTHR24291">
    <property type="entry name" value="CYTOCHROME P450 FAMILY 4"/>
    <property type="match status" value="1"/>
</dbReference>
<dbReference type="SUPFAM" id="SSF48264">
    <property type="entry name" value="Cytochrome P450"/>
    <property type="match status" value="1"/>
</dbReference>
<dbReference type="Gene3D" id="1.10.630.10">
    <property type="entry name" value="Cytochrome P450"/>
    <property type="match status" value="1"/>
</dbReference>
<accession>A0A915VKK3</accession>
<feature type="binding site" description="axial binding residue" evidence="7">
    <location>
        <position position="398"/>
    </location>
    <ligand>
        <name>heme</name>
        <dbReference type="ChEBI" id="CHEBI:30413"/>
    </ligand>
    <ligandPart>
        <name>Fe</name>
        <dbReference type="ChEBI" id="CHEBI:18248"/>
    </ligandPart>
</feature>
<evidence type="ECO:0000256" key="4">
    <source>
        <dbReference type="ARBA" id="ARBA00023002"/>
    </source>
</evidence>
<dbReference type="GO" id="GO:0020037">
    <property type="term" value="F:heme binding"/>
    <property type="evidence" value="ECO:0007669"/>
    <property type="project" value="InterPro"/>
</dbReference>
<dbReference type="Pfam" id="PF00067">
    <property type="entry name" value="p450"/>
    <property type="match status" value="1"/>
</dbReference>